<dbReference type="eggNOG" id="COG0810">
    <property type="taxonomic scope" value="Bacteria"/>
</dbReference>
<dbReference type="RefSeq" id="WP_004382694.1">
    <property type="nucleotide sequence ID" value="NZ_GG698712.1"/>
</dbReference>
<comment type="caution">
    <text evidence="1">The sequence shown here is derived from an EMBL/GenBank/DDBJ whole genome shotgun (WGS) entry which is preliminary data.</text>
</comment>
<evidence type="ECO:0000313" key="1">
    <source>
        <dbReference type="EMBL" id="EEX19035.1"/>
    </source>
</evidence>
<protein>
    <submittedName>
        <fullName evidence="1">Uncharacterized protein</fullName>
    </submittedName>
</protein>
<dbReference type="AlphaFoldDB" id="C9MN66"/>
<dbReference type="EMBL" id="ACVA01000021">
    <property type="protein sequence ID" value="EEX19035.1"/>
    <property type="molecule type" value="Genomic_DNA"/>
</dbReference>
<gene>
    <name evidence="1" type="ORF">HMPREF0973_01051</name>
</gene>
<dbReference type="STRING" id="649761.HMPREF0973_01051"/>
<accession>C9MN66</accession>
<dbReference type="HOGENOM" id="CLU_1179375_0_0_10"/>
<dbReference type="OrthoDB" id="1096764at2"/>
<proteinExistence type="predicted"/>
<reference evidence="1 2" key="1">
    <citation type="submission" date="2009-09" db="EMBL/GenBank/DDBJ databases">
        <authorList>
            <person name="Weinstock G."/>
            <person name="Sodergren E."/>
            <person name="Clifton S."/>
            <person name="Fulton L."/>
            <person name="Fulton B."/>
            <person name="Courtney L."/>
            <person name="Fronick C."/>
            <person name="Harrison M."/>
            <person name="Strong C."/>
            <person name="Farmer C."/>
            <person name="Delahaunty K."/>
            <person name="Markovic C."/>
            <person name="Hall O."/>
            <person name="Minx P."/>
            <person name="Tomlinson C."/>
            <person name="Mitreva M."/>
            <person name="Nelson J."/>
            <person name="Hou S."/>
            <person name="Wollam A."/>
            <person name="Pepin K.H."/>
            <person name="Johnson M."/>
            <person name="Bhonagiri V."/>
            <person name="Nash W.E."/>
            <person name="Warren W."/>
            <person name="Chinwalla A."/>
            <person name="Mardis E.R."/>
            <person name="Wilson R.K."/>
        </authorList>
    </citation>
    <scope>NUCLEOTIDE SEQUENCE [LARGE SCALE GENOMIC DNA]</scope>
    <source>
        <strain evidence="1 2">F0319</strain>
    </source>
</reference>
<sequence>MIRGKNICKTLKGIRQQIADANNIRYQPCECHHKGDCSGTCPACEQEIRYLEEQLRIRKRRGWSMKVAGLAAGFCVATIPLVSCNNSVKSPSPKAINIPQEGEALQKVENFSTDKEHSIVIRGLVVDGESNKPISSIEVFTRSGKKSLTFTDGRFAVCVNPTDTLLITDTSDNYVGFDLSVKEVKSPNKELLIRLRRTNLEMGKIKIDDNVKQSVEYNRPQSHKEKCNQK</sequence>
<name>C9MN66_9BACT</name>
<dbReference type="Proteomes" id="UP000003327">
    <property type="component" value="Unassembled WGS sequence"/>
</dbReference>
<evidence type="ECO:0000313" key="2">
    <source>
        <dbReference type="Proteomes" id="UP000003327"/>
    </source>
</evidence>
<organism evidence="1 2">
    <name type="scientific">Prevotella veroralis F0319</name>
    <dbReference type="NCBI Taxonomy" id="649761"/>
    <lineage>
        <taxon>Bacteria</taxon>
        <taxon>Pseudomonadati</taxon>
        <taxon>Bacteroidota</taxon>
        <taxon>Bacteroidia</taxon>
        <taxon>Bacteroidales</taxon>
        <taxon>Prevotellaceae</taxon>
        <taxon>Prevotella</taxon>
    </lineage>
</organism>
<keyword evidence="2" id="KW-1185">Reference proteome</keyword>